<dbReference type="Gene3D" id="1.25.10.10">
    <property type="entry name" value="Leucine-rich Repeat Variant"/>
    <property type="match status" value="1"/>
</dbReference>
<reference evidence="2 3" key="1">
    <citation type="submission" date="2023-12" db="EMBL/GenBank/DDBJ databases">
        <title>A high-quality genome assembly for Dillenia turbinata (Dilleniales).</title>
        <authorList>
            <person name="Chanderbali A."/>
        </authorList>
    </citation>
    <scope>NUCLEOTIDE SEQUENCE [LARGE SCALE GENOMIC DNA]</scope>
    <source>
        <strain evidence="2">LSX21</strain>
        <tissue evidence="2">Leaf</tissue>
    </source>
</reference>
<organism evidence="2 3">
    <name type="scientific">Dillenia turbinata</name>
    <dbReference type="NCBI Taxonomy" id="194707"/>
    <lineage>
        <taxon>Eukaryota</taxon>
        <taxon>Viridiplantae</taxon>
        <taxon>Streptophyta</taxon>
        <taxon>Embryophyta</taxon>
        <taxon>Tracheophyta</taxon>
        <taxon>Spermatophyta</taxon>
        <taxon>Magnoliopsida</taxon>
        <taxon>eudicotyledons</taxon>
        <taxon>Gunneridae</taxon>
        <taxon>Pentapetalae</taxon>
        <taxon>Dilleniales</taxon>
        <taxon>Dilleniaceae</taxon>
        <taxon>Dillenia</taxon>
    </lineage>
</organism>
<evidence type="ECO:0000313" key="3">
    <source>
        <dbReference type="Proteomes" id="UP001370490"/>
    </source>
</evidence>
<keyword evidence="3" id="KW-1185">Reference proteome</keyword>
<evidence type="ECO:0000313" key="2">
    <source>
        <dbReference type="EMBL" id="KAK6919159.1"/>
    </source>
</evidence>
<sequence>MQGMFKLPFSFFSSFFKILSFKSSQTGQILPRIHTLRSHQQESTPKTSSRSTQNSTCFPRSPTRRLNCHQLLQQHGLLPRVPQCTDFIFIPLMFSLSASGEFKRLLEFHLTFQRQLYAGPMSKLRLLMIRCKAKPKEVLIVEDKNRNIARETMKDNDILV</sequence>
<dbReference type="EMBL" id="JBAMMX010000022">
    <property type="protein sequence ID" value="KAK6919159.1"/>
    <property type="molecule type" value="Genomic_DNA"/>
</dbReference>
<evidence type="ECO:0000256" key="1">
    <source>
        <dbReference type="SAM" id="MobiDB-lite"/>
    </source>
</evidence>
<name>A0AAN8UU26_9MAGN</name>
<comment type="caution">
    <text evidence="2">The sequence shown here is derived from an EMBL/GenBank/DDBJ whole genome shotgun (WGS) entry which is preliminary data.</text>
</comment>
<protein>
    <submittedName>
        <fullName evidence="2">Exportin-1, repeat 2</fullName>
    </submittedName>
</protein>
<proteinExistence type="predicted"/>
<dbReference type="InterPro" id="IPR041235">
    <property type="entry name" value="Exp1_repeat_2"/>
</dbReference>
<dbReference type="AlphaFoldDB" id="A0AAN8UU26"/>
<feature type="region of interest" description="Disordered" evidence="1">
    <location>
        <begin position="36"/>
        <end position="61"/>
    </location>
</feature>
<accession>A0AAN8UU26</accession>
<dbReference type="InterPro" id="IPR011989">
    <property type="entry name" value="ARM-like"/>
</dbReference>
<dbReference type="Pfam" id="PF18784">
    <property type="entry name" value="CRM1_repeat_2"/>
    <property type="match status" value="1"/>
</dbReference>
<gene>
    <name evidence="2" type="ORF">RJ641_017581</name>
</gene>
<dbReference type="Proteomes" id="UP001370490">
    <property type="component" value="Unassembled WGS sequence"/>
</dbReference>
<feature type="compositionally biased region" description="Polar residues" evidence="1">
    <location>
        <begin position="41"/>
        <end position="58"/>
    </location>
</feature>